<sequence length="179" mass="19341">MSRPLIQRRYQEVFGAAPAPGFSTYMTAGKDRRCSAALGYRRADTAPLFLERYLDTSIETRVSAALGRDVARGQIVEIGNLAAENAMAMIALWGAAANDLGGSSEIAVATLTTPLRGMFVRIGVPIMELALALPERLGEDTAEWGAYYSRDPRVCMGVITQGQQALATFLGRRSLRKVA</sequence>
<name>A0A841J519_9SPHN</name>
<reference evidence="1 2" key="1">
    <citation type="submission" date="2020-08" db="EMBL/GenBank/DDBJ databases">
        <title>Genomic Encyclopedia of Type Strains, Phase IV (KMG-IV): sequencing the most valuable type-strain genomes for metagenomic binning, comparative biology and taxonomic classification.</title>
        <authorList>
            <person name="Goeker M."/>
        </authorList>
    </citation>
    <scope>NUCLEOTIDE SEQUENCE [LARGE SCALE GENOMIC DNA]</scope>
    <source>
        <strain evidence="1 2">DSM 102255</strain>
    </source>
</reference>
<proteinExistence type="predicted"/>
<dbReference type="InterPro" id="IPR022050">
    <property type="entry name" value="T_hemolysin"/>
</dbReference>
<accession>A0A841J519</accession>
<comment type="caution">
    <text evidence="1">The sequence shown here is derived from an EMBL/GenBank/DDBJ whole genome shotgun (WGS) entry which is preliminary data.</text>
</comment>
<protein>
    <recommendedName>
        <fullName evidence="3">Thermostable hemolysin</fullName>
    </recommendedName>
</protein>
<organism evidence="1 2">
    <name type="scientific">Sphingobium subterraneum</name>
    <dbReference type="NCBI Taxonomy" id="627688"/>
    <lineage>
        <taxon>Bacteria</taxon>
        <taxon>Pseudomonadati</taxon>
        <taxon>Pseudomonadota</taxon>
        <taxon>Alphaproteobacteria</taxon>
        <taxon>Sphingomonadales</taxon>
        <taxon>Sphingomonadaceae</taxon>
        <taxon>Sphingobium</taxon>
    </lineage>
</organism>
<dbReference type="Pfam" id="PF12261">
    <property type="entry name" value="T_hemolysin"/>
    <property type="match status" value="1"/>
</dbReference>
<dbReference type="Proteomes" id="UP000552700">
    <property type="component" value="Unassembled WGS sequence"/>
</dbReference>
<evidence type="ECO:0000313" key="2">
    <source>
        <dbReference type="Proteomes" id="UP000552700"/>
    </source>
</evidence>
<dbReference type="EMBL" id="JACIJP010000003">
    <property type="protein sequence ID" value="MBB6124626.1"/>
    <property type="molecule type" value="Genomic_DNA"/>
</dbReference>
<gene>
    <name evidence="1" type="ORF">FHS92_002371</name>
</gene>
<dbReference type="AlphaFoldDB" id="A0A841J519"/>
<evidence type="ECO:0000313" key="1">
    <source>
        <dbReference type="EMBL" id="MBB6124626.1"/>
    </source>
</evidence>
<evidence type="ECO:0008006" key="3">
    <source>
        <dbReference type="Google" id="ProtNLM"/>
    </source>
</evidence>
<keyword evidence="2" id="KW-1185">Reference proteome</keyword>